<dbReference type="Proteomes" id="UP001456224">
    <property type="component" value="Chromosome"/>
</dbReference>
<dbReference type="EMBL" id="UFQC01000027">
    <property type="protein sequence ID" value="SSW71060.1"/>
    <property type="molecule type" value="Genomic_DNA"/>
</dbReference>
<reference evidence="2 4" key="2">
    <citation type="submission" date="2024-03" db="EMBL/GenBank/DDBJ databases">
        <title>Reference genomes for the five species model microbial community.</title>
        <authorList>
            <person name="Padfield D."/>
        </authorList>
    </citation>
    <scope>NUCLEOTIDE SEQUENCE [LARGE SCALE GENOMIC DNA]</scope>
    <source>
        <strain evidence="2 4">AB1</strain>
    </source>
</reference>
<organism evidence="1 3">
    <name type="scientific">Achromobacter veterisilvae</name>
    <dbReference type="NCBI Taxonomy" id="2069367"/>
    <lineage>
        <taxon>Bacteria</taxon>
        <taxon>Pseudomonadati</taxon>
        <taxon>Pseudomonadota</taxon>
        <taxon>Betaproteobacteria</taxon>
        <taxon>Burkholderiales</taxon>
        <taxon>Alcaligenaceae</taxon>
        <taxon>Achromobacter</taxon>
    </lineage>
</organism>
<dbReference type="InterPro" id="IPR030489">
    <property type="entry name" value="TR_Rrf2-type_CS"/>
</dbReference>
<reference evidence="1 3" key="1">
    <citation type="submission" date="2018-07" db="EMBL/GenBank/DDBJ databases">
        <authorList>
            <person name="Peeters C."/>
        </authorList>
    </citation>
    <scope>NUCLEOTIDE SEQUENCE [LARGE SCALE GENOMIC DNA]</scope>
    <source>
        <strain evidence="1 3">LMG 30378</strain>
    </source>
</reference>
<dbReference type="OrthoDB" id="9795923at2"/>
<dbReference type="PROSITE" id="PS01332">
    <property type="entry name" value="HTH_RRF2_1"/>
    <property type="match status" value="1"/>
</dbReference>
<keyword evidence="4" id="KW-1185">Reference proteome</keyword>
<gene>
    <name evidence="1" type="primary">cymR</name>
    <name evidence="1" type="ORF">AVE30378_04377</name>
    <name evidence="2" type="ORF">WHX56_30095</name>
</gene>
<protein>
    <submittedName>
        <fullName evidence="1">HTH-type transcriptional regulator CymR</fullName>
    </submittedName>
    <submittedName>
        <fullName evidence="2">Rrf2 family transcriptional regulator</fullName>
    </submittedName>
</protein>
<dbReference type="InterPro" id="IPR036390">
    <property type="entry name" value="WH_DNA-bd_sf"/>
</dbReference>
<evidence type="ECO:0000313" key="4">
    <source>
        <dbReference type="Proteomes" id="UP001456224"/>
    </source>
</evidence>
<dbReference type="PANTHER" id="PTHR33221">
    <property type="entry name" value="WINGED HELIX-TURN-HELIX TRANSCRIPTIONAL REGULATOR, RRF2 FAMILY"/>
    <property type="match status" value="1"/>
</dbReference>
<dbReference type="Pfam" id="PF02082">
    <property type="entry name" value="Rrf2"/>
    <property type="match status" value="1"/>
</dbReference>
<dbReference type="InterPro" id="IPR000944">
    <property type="entry name" value="Tscrpt_reg_Rrf2"/>
</dbReference>
<dbReference type="PROSITE" id="PS51197">
    <property type="entry name" value="HTH_RRF2_2"/>
    <property type="match status" value="1"/>
</dbReference>
<dbReference type="GO" id="GO:0003700">
    <property type="term" value="F:DNA-binding transcription factor activity"/>
    <property type="evidence" value="ECO:0007669"/>
    <property type="project" value="TreeGrafter"/>
</dbReference>
<evidence type="ECO:0000313" key="3">
    <source>
        <dbReference type="Proteomes" id="UP000289465"/>
    </source>
</evidence>
<accession>A0A446CT80</accession>
<dbReference type="InterPro" id="IPR036388">
    <property type="entry name" value="WH-like_DNA-bd_sf"/>
</dbReference>
<dbReference type="RefSeq" id="WP_129243316.1">
    <property type="nucleotide sequence ID" value="NZ_CP148753.1"/>
</dbReference>
<dbReference type="NCBIfam" id="TIGR00738">
    <property type="entry name" value="rrf2_super"/>
    <property type="match status" value="1"/>
</dbReference>
<dbReference type="Gene3D" id="1.10.10.10">
    <property type="entry name" value="Winged helix-like DNA-binding domain superfamily/Winged helix DNA-binding domain"/>
    <property type="match status" value="1"/>
</dbReference>
<sequence length="159" mass="17502">MKMSEGVEWALHCCLTLAWLEGEGPVPTSKLAAAFDLPAHYLNKFLQNLARAGILSSTAGSRGGFRLAKRPESITLLEIVNAVEGDEWGFRCTEIRQRGAGCHAAKSDFSRPCGIAAAMRRAEDAWRRELAAQTVADLVRTAPPSGTQRMRRWYADQAR</sequence>
<dbReference type="PANTHER" id="PTHR33221:SF13">
    <property type="entry name" value="TRANSCRIPTIONAL REGULATOR-RELATED"/>
    <property type="match status" value="1"/>
</dbReference>
<dbReference type="EMBL" id="CP148753">
    <property type="protein sequence ID" value="WXR73825.1"/>
    <property type="molecule type" value="Genomic_DNA"/>
</dbReference>
<name>A0A446CT80_9BURK</name>
<evidence type="ECO:0000313" key="2">
    <source>
        <dbReference type="EMBL" id="WXR73825.1"/>
    </source>
</evidence>
<dbReference type="SUPFAM" id="SSF46785">
    <property type="entry name" value="Winged helix' DNA-binding domain"/>
    <property type="match status" value="1"/>
</dbReference>
<dbReference type="GO" id="GO:0005829">
    <property type="term" value="C:cytosol"/>
    <property type="evidence" value="ECO:0007669"/>
    <property type="project" value="TreeGrafter"/>
</dbReference>
<dbReference type="Proteomes" id="UP000289465">
    <property type="component" value="Unassembled WGS sequence"/>
</dbReference>
<dbReference type="AlphaFoldDB" id="A0A446CT80"/>
<proteinExistence type="predicted"/>
<evidence type="ECO:0000313" key="1">
    <source>
        <dbReference type="EMBL" id="SSW71060.1"/>
    </source>
</evidence>